<dbReference type="GO" id="GO:0050821">
    <property type="term" value="P:protein stabilization"/>
    <property type="evidence" value="ECO:0007669"/>
    <property type="project" value="TreeGrafter"/>
</dbReference>
<keyword evidence="3" id="KW-0175">Coiled coil</keyword>
<evidence type="ECO:0000313" key="6">
    <source>
        <dbReference type="EMBL" id="GJM49275.1"/>
    </source>
</evidence>
<dbReference type="SMART" id="SM00935">
    <property type="entry name" value="OmpH"/>
    <property type="match status" value="1"/>
</dbReference>
<accession>A0AAV5ASP3</accession>
<sequence length="267" mass="32290">MKMKNLHIAFFFFWINFCIFAQKTTRVAYVDVDYILQNLEEYQVANEQFAEKIATWQAEFDEKSEEIRKRKEKLEAEKPLLTAEMVSDREEEIQILEHNLKVLQQKRFGAEKGDYIQQKWQLAQPIQDQIFNIAQEIGKTKKYDYIFTKEDVSSIYADQKYDITKLVLRILKRKENVEDRNKEMSELLKENYNYDLKDERTKKREEAEQKRAKLYAERQAQREAKQKELATQREKSLQERQAKRAKLELEKKQKNEKNLKEKENNNN</sequence>
<dbReference type="InterPro" id="IPR024930">
    <property type="entry name" value="Skp_dom_sf"/>
</dbReference>
<evidence type="ECO:0000313" key="7">
    <source>
        <dbReference type="EMBL" id="GJM52426.1"/>
    </source>
</evidence>
<feature type="chain" id="PRO_5043741687" description="OmpH family outer membrane protein" evidence="5">
    <location>
        <begin position="22"/>
        <end position="267"/>
    </location>
</feature>
<comment type="similarity">
    <text evidence="1">Belongs to the Skp family.</text>
</comment>
<evidence type="ECO:0000256" key="3">
    <source>
        <dbReference type="SAM" id="Coils"/>
    </source>
</evidence>
<dbReference type="Gene3D" id="3.30.910.20">
    <property type="entry name" value="Skp domain"/>
    <property type="match status" value="1"/>
</dbReference>
<dbReference type="SUPFAM" id="SSF111384">
    <property type="entry name" value="OmpH-like"/>
    <property type="match status" value="1"/>
</dbReference>
<dbReference type="PANTHER" id="PTHR35089:SF1">
    <property type="entry name" value="CHAPERONE PROTEIN SKP"/>
    <property type="match status" value="1"/>
</dbReference>
<evidence type="ECO:0000256" key="4">
    <source>
        <dbReference type="SAM" id="MobiDB-lite"/>
    </source>
</evidence>
<dbReference type="InterPro" id="IPR005632">
    <property type="entry name" value="Chaperone_Skp"/>
</dbReference>
<dbReference type="Proteomes" id="UP001208692">
    <property type="component" value="Unassembled WGS sequence"/>
</dbReference>
<organism evidence="6 8">
    <name type="scientific">Capnocytophaga catalasegens</name>
    <dbReference type="NCBI Taxonomy" id="1004260"/>
    <lineage>
        <taxon>Bacteria</taxon>
        <taxon>Pseudomonadati</taxon>
        <taxon>Bacteroidota</taxon>
        <taxon>Flavobacteriia</taxon>
        <taxon>Flavobacteriales</taxon>
        <taxon>Flavobacteriaceae</taxon>
        <taxon>Capnocytophaga</taxon>
    </lineage>
</organism>
<dbReference type="PANTHER" id="PTHR35089">
    <property type="entry name" value="CHAPERONE PROTEIN SKP"/>
    <property type="match status" value="1"/>
</dbReference>
<feature type="region of interest" description="Disordered" evidence="4">
    <location>
        <begin position="199"/>
        <end position="267"/>
    </location>
</feature>
<dbReference type="EMBL" id="BQKA01000006">
    <property type="protein sequence ID" value="GJM49275.1"/>
    <property type="molecule type" value="Genomic_DNA"/>
</dbReference>
<dbReference type="Proteomes" id="UP001207736">
    <property type="component" value="Unassembled WGS sequence"/>
</dbReference>
<dbReference type="AlphaFoldDB" id="A0AAV5ASP3"/>
<gene>
    <name evidence="6" type="ORF">RCZ15_02500</name>
    <name evidence="7" type="ORF">RCZ16_07430</name>
</gene>
<evidence type="ECO:0000256" key="1">
    <source>
        <dbReference type="ARBA" id="ARBA00009091"/>
    </source>
</evidence>
<protein>
    <recommendedName>
        <fullName evidence="10">OmpH family outer membrane protein</fullName>
    </recommendedName>
</protein>
<dbReference type="Pfam" id="PF03938">
    <property type="entry name" value="OmpH"/>
    <property type="match status" value="1"/>
</dbReference>
<keyword evidence="9" id="KW-1185">Reference proteome</keyword>
<proteinExistence type="inferred from homology"/>
<evidence type="ECO:0000313" key="9">
    <source>
        <dbReference type="Proteomes" id="UP001208692"/>
    </source>
</evidence>
<evidence type="ECO:0000256" key="5">
    <source>
        <dbReference type="SAM" id="SignalP"/>
    </source>
</evidence>
<keyword evidence="2 5" id="KW-0732">Signal</keyword>
<reference evidence="6 9" key="1">
    <citation type="submission" date="2021-11" db="EMBL/GenBank/DDBJ databases">
        <title>Draft genome sequence of Capnocytophaga sp. strain KC07075 isolated from cat oral cavity.</title>
        <authorList>
            <person name="Suzuki M."/>
            <person name="Imaoka K."/>
            <person name="Kimura M."/>
            <person name="Morikawa S."/>
            <person name="Maeda K."/>
        </authorList>
    </citation>
    <scope>NUCLEOTIDE SEQUENCE</scope>
    <source>
        <strain evidence="6">KC07075</strain>
        <strain evidence="7 9">KC07079</strain>
    </source>
</reference>
<comment type="caution">
    <text evidence="6">The sequence shown here is derived from an EMBL/GenBank/DDBJ whole genome shotgun (WGS) entry which is preliminary data.</text>
</comment>
<evidence type="ECO:0000256" key="2">
    <source>
        <dbReference type="ARBA" id="ARBA00022729"/>
    </source>
</evidence>
<feature type="coiled-coil region" evidence="3">
    <location>
        <begin position="39"/>
        <end position="106"/>
    </location>
</feature>
<dbReference type="GO" id="GO:0005829">
    <property type="term" value="C:cytosol"/>
    <property type="evidence" value="ECO:0007669"/>
    <property type="project" value="TreeGrafter"/>
</dbReference>
<dbReference type="GO" id="GO:0051082">
    <property type="term" value="F:unfolded protein binding"/>
    <property type="evidence" value="ECO:0007669"/>
    <property type="project" value="InterPro"/>
</dbReference>
<dbReference type="EMBL" id="BQKB01000013">
    <property type="protein sequence ID" value="GJM52426.1"/>
    <property type="molecule type" value="Genomic_DNA"/>
</dbReference>
<feature type="signal peptide" evidence="5">
    <location>
        <begin position="1"/>
        <end position="21"/>
    </location>
</feature>
<evidence type="ECO:0008006" key="10">
    <source>
        <dbReference type="Google" id="ProtNLM"/>
    </source>
</evidence>
<evidence type="ECO:0000313" key="8">
    <source>
        <dbReference type="Proteomes" id="UP001207736"/>
    </source>
</evidence>
<name>A0AAV5ASP3_9FLAO</name>